<evidence type="ECO:0000313" key="2">
    <source>
        <dbReference type="EMBL" id="CAE0762144.1"/>
    </source>
</evidence>
<dbReference type="PANTHER" id="PTHR46781">
    <property type="entry name" value="ALPHA 1,4-GLYCOSYLTRANSFERASE FAMILY PROTEIN"/>
    <property type="match status" value="1"/>
</dbReference>
<dbReference type="EMBL" id="HBIZ01023337">
    <property type="protein sequence ID" value="CAE0762144.1"/>
    <property type="molecule type" value="Transcribed_RNA"/>
</dbReference>
<proteinExistence type="predicted"/>
<name>A0A7S4BD23_CHRCT</name>
<dbReference type="Pfam" id="PF04572">
    <property type="entry name" value="Gb3_synth"/>
    <property type="match status" value="1"/>
</dbReference>
<reference evidence="2" key="1">
    <citation type="submission" date="2021-01" db="EMBL/GenBank/DDBJ databases">
        <authorList>
            <person name="Corre E."/>
            <person name="Pelletier E."/>
            <person name="Niang G."/>
            <person name="Scheremetjew M."/>
            <person name="Finn R."/>
            <person name="Kale V."/>
            <person name="Holt S."/>
            <person name="Cochrane G."/>
            <person name="Meng A."/>
            <person name="Brown T."/>
            <person name="Cohen L."/>
        </authorList>
    </citation>
    <scope>NUCLEOTIDE SEQUENCE</scope>
    <source>
        <strain evidence="2">CCMP645</strain>
    </source>
</reference>
<dbReference type="PANTHER" id="PTHR46781:SF5">
    <property type="entry name" value="ALPHA 1,4-GLYCOSYLTRANSFERASE FAMILY PROTEIN"/>
    <property type="match status" value="1"/>
</dbReference>
<organism evidence="2">
    <name type="scientific">Chrysotila carterae</name>
    <name type="common">Marine alga</name>
    <name type="synonym">Syracosphaera carterae</name>
    <dbReference type="NCBI Taxonomy" id="13221"/>
    <lineage>
        <taxon>Eukaryota</taxon>
        <taxon>Haptista</taxon>
        <taxon>Haptophyta</taxon>
        <taxon>Prymnesiophyceae</taxon>
        <taxon>Isochrysidales</taxon>
        <taxon>Isochrysidaceae</taxon>
        <taxon>Chrysotila</taxon>
    </lineage>
</organism>
<dbReference type="InterPro" id="IPR044789">
    <property type="entry name" value="Put_A1-4-GlycosylTfrase_plant"/>
</dbReference>
<dbReference type="AlphaFoldDB" id="A0A7S4BD23"/>
<protein>
    <recommendedName>
        <fullName evidence="1">Alpha 1,4-glycosyltransferase domain-containing protein</fullName>
    </recommendedName>
</protein>
<accession>A0A7S4BD23</accession>
<gene>
    <name evidence="2" type="ORF">PCAR00345_LOCUS14756</name>
</gene>
<feature type="domain" description="Alpha 1,4-glycosyltransferase" evidence="1">
    <location>
        <begin position="32"/>
        <end position="97"/>
    </location>
</feature>
<evidence type="ECO:0000259" key="1">
    <source>
        <dbReference type="Pfam" id="PF04572"/>
    </source>
</evidence>
<dbReference type="InterPro" id="IPR007652">
    <property type="entry name" value="A1-4-GlycosylTfrase_dom"/>
</dbReference>
<sequence length="107" mass="12538">MDYVLLHSLAPALISHARGFASTSPSTDASPQVLPPDAFYPLYWEDIELFASAEQLARQEAAWERMRERSYAVHLWNRKTARLRPDRRSLMHRLLSTFVVLPYWKHE</sequence>